<evidence type="ECO:0000313" key="2">
    <source>
        <dbReference type="EMBL" id="ATP57705.1"/>
    </source>
</evidence>
<dbReference type="KEGG" id="pgs:CPT03_15155"/>
<proteinExistence type="predicted"/>
<dbReference type="PANTHER" id="PTHR46825:SF9">
    <property type="entry name" value="BETA-LACTAMASE-RELATED DOMAIN-CONTAINING PROTEIN"/>
    <property type="match status" value="1"/>
</dbReference>
<keyword evidence="3" id="KW-1185">Reference proteome</keyword>
<dbReference type="Gene3D" id="3.40.710.10">
    <property type="entry name" value="DD-peptidase/beta-lactamase superfamily"/>
    <property type="match status" value="1"/>
</dbReference>
<evidence type="ECO:0000259" key="1">
    <source>
        <dbReference type="Pfam" id="PF00144"/>
    </source>
</evidence>
<dbReference type="SUPFAM" id="SSF56601">
    <property type="entry name" value="beta-lactamase/transpeptidase-like"/>
    <property type="match status" value="1"/>
</dbReference>
<gene>
    <name evidence="2" type="ORF">CPT03_15155</name>
</gene>
<dbReference type="PANTHER" id="PTHR46825">
    <property type="entry name" value="D-ALANYL-D-ALANINE-CARBOXYPEPTIDASE/ENDOPEPTIDASE AMPH"/>
    <property type="match status" value="1"/>
</dbReference>
<dbReference type="InterPro" id="IPR012338">
    <property type="entry name" value="Beta-lactam/transpept-like"/>
</dbReference>
<dbReference type="InterPro" id="IPR050491">
    <property type="entry name" value="AmpC-like"/>
</dbReference>
<dbReference type="Pfam" id="PF00144">
    <property type="entry name" value="Beta-lactamase"/>
    <property type="match status" value="1"/>
</dbReference>
<evidence type="ECO:0000313" key="3">
    <source>
        <dbReference type="Proteomes" id="UP000223749"/>
    </source>
</evidence>
<dbReference type="OrthoDB" id="9793489at2"/>
<dbReference type="AlphaFoldDB" id="A0A2D1U7W7"/>
<feature type="domain" description="Beta-lactamase-related" evidence="1">
    <location>
        <begin position="34"/>
        <end position="335"/>
    </location>
</feature>
<dbReference type="Proteomes" id="UP000223749">
    <property type="component" value="Chromosome"/>
</dbReference>
<sequence length="558" mass="63209">MKNSSAPLIITLLFFANIVNGQFIHKKKIDSILANISKSNMPGLAVGIVQKEKLVYANGAGLADLTTKRKNTSETRFNMCSVSKQFTAACIYLLEEQGKLKTSDHLSTYFKDLPAYADTITIAQLIHHQSGIKDFTTLLWLKDMEENGKTTDQQAYAALSRQPSLNFPAGDQESYTNSGYFLLSKIVTIVTGQDLSQFANTHLFKPLKMTNTGFSRTHQVQNKANGYIFDNNQYVKYNPQTSIIGHSNVYSQITDWDKWFNEMKNHKVLGNKVWEKILTPAVNNDGKPINYAGGVRITTYQNQKLISHGGDLPGYHSYMAYFPKKDLGIIIMSNNGTFSGYNIFTSIYNDLYPDTKSTLAKQESEKPIEEQAVSEFKLNISTLPYAGSYLVEGSQNMVFDISSKDSLTVLQKWNQQGYPILPLNDSLFYIKGQKDITFEFSHIQDNRSQKMLITQEGKLTLAKRIDPEKEDINTLSQYCGNFYNREIDAHYTILLTNKGELNLKIMGSTQQISASGNKDYYYLPDTGMEFNFRRNKSHQIDGLILNHTRVANLLFLKE</sequence>
<name>A0A2D1U7W7_9SPHI</name>
<accession>A0A2D1U7W7</accession>
<protein>
    <recommendedName>
        <fullName evidence="1">Beta-lactamase-related domain-containing protein</fullName>
    </recommendedName>
</protein>
<reference evidence="2 3" key="1">
    <citation type="submission" date="2017-10" db="EMBL/GenBank/DDBJ databases">
        <title>Whole genome of Pedobacter ginsengisoli T01R-27 isolated from tomato rhizosphere.</title>
        <authorList>
            <person name="Weon H.-Y."/>
            <person name="Lee S.A."/>
            <person name="Sang M.K."/>
            <person name="Song J."/>
        </authorList>
    </citation>
    <scope>NUCLEOTIDE SEQUENCE [LARGE SCALE GENOMIC DNA]</scope>
    <source>
        <strain evidence="2 3">T01R-27</strain>
    </source>
</reference>
<organism evidence="2 3">
    <name type="scientific">Pedobacter ginsengisoli</name>
    <dbReference type="NCBI Taxonomy" id="363852"/>
    <lineage>
        <taxon>Bacteria</taxon>
        <taxon>Pseudomonadati</taxon>
        <taxon>Bacteroidota</taxon>
        <taxon>Sphingobacteriia</taxon>
        <taxon>Sphingobacteriales</taxon>
        <taxon>Sphingobacteriaceae</taxon>
        <taxon>Pedobacter</taxon>
    </lineage>
</organism>
<dbReference type="EMBL" id="CP024091">
    <property type="protein sequence ID" value="ATP57705.1"/>
    <property type="molecule type" value="Genomic_DNA"/>
</dbReference>
<dbReference type="InterPro" id="IPR001466">
    <property type="entry name" value="Beta-lactam-related"/>
</dbReference>
<dbReference type="RefSeq" id="WP_099439619.1">
    <property type="nucleotide sequence ID" value="NZ_CP024091.1"/>
</dbReference>